<dbReference type="RefSeq" id="XP_031783885.1">
    <property type="nucleotide sequence ID" value="XM_031928025.1"/>
</dbReference>
<keyword evidence="4" id="KW-1185">Reference proteome</keyword>
<dbReference type="Proteomes" id="UP000002358">
    <property type="component" value="Unassembled WGS sequence"/>
</dbReference>
<feature type="region of interest" description="Disordered" evidence="1">
    <location>
        <begin position="1"/>
        <end position="30"/>
    </location>
</feature>
<evidence type="ECO:0000313" key="4">
    <source>
        <dbReference type="Proteomes" id="UP000002358"/>
    </source>
</evidence>
<dbReference type="EnsemblMetazoa" id="XM_031928025">
    <property type="protein sequence ID" value="XP_031783885"/>
    <property type="gene ID" value="LOC116417008"/>
</dbReference>
<protein>
    <recommendedName>
        <fullName evidence="2">Mitogen-activated protein kinase kinase kinase N-terminal domain-containing protein</fullName>
    </recommendedName>
</protein>
<dbReference type="InParanoid" id="A0A7M7Q9L6"/>
<evidence type="ECO:0000256" key="1">
    <source>
        <dbReference type="SAM" id="MobiDB-lite"/>
    </source>
</evidence>
<dbReference type="InterPro" id="IPR045801">
    <property type="entry name" value="MEKK4_N"/>
</dbReference>
<dbReference type="Pfam" id="PF19431">
    <property type="entry name" value="MEKK4_N"/>
    <property type="match status" value="1"/>
</dbReference>
<name>A0A7M7Q9L6_NASVI</name>
<dbReference type="GO" id="GO:0000165">
    <property type="term" value="P:MAPK cascade"/>
    <property type="evidence" value="ECO:0007669"/>
    <property type="project" value="InterPro"/>
</dbReference>
<accession>A0A7M7Q9L6</accession>
<organism evidence="3 4">
    <name type="scientific">Nasonia vitripennis</name>
    <name type="common">Parasitic wasp</name>
    <dbReference type="NCBI Taxonomy" id="7425"/>
    <lineage>
        <taxon>Eukaryota</taxon>
        <taxon>Metazoa</taxon>
        <taxon>Ecdysozoa</taxon>
        <taxon>Arthropoda</taxon>
        <taxon>Hexapoda</taxon>
        <taxon>Insecta</taxon>
        <taxon>Pterygota</taxon>
        <taxon>Neoptera</taxon>
        <taxon>Endopterygota</taxon>
        <taxon>Hymenoptera</taxon>
        <taxon>Apocrita</taxon>
        <taxon>Proctotrupomorpha</taxon>
        <taxon>Chalcidoidea</taxon>
        <taxon>Pteromalidae</taxon>
        <taxon>Pteromalinae</taxon>
        <taxon>Nasonia</taxon>
    </lineage>
</organism>
<evidence type="ECO:0000313" key="3">
    <source>
        <dbReference type="EnsemblMetazoa" id="XP_031783885"/>
    </source>
</evidence>
<dbReference type="AlphaFoldDB" id="A0A7M7Q9L6"/>
<evidence type="ECO:0000259" key="2">
    <source>
        <dbReference type="Pfam" id="PF19431"/>
    </source>
</evidence>
<sequence>MFNTFFSSSASNSNKTNPSESNNSNTSNATYNLPIEESKLAQTWNLSLLESSFTVADDDRLERLELYLSEFDRQVYRKYIEDVLKTRGLRKSLNFLERLHTSVLRKARLALERSKVPSEEDAYFQEEYEGDQELRRYGMWSPEAKSLNLPSYRAAFVFLSRVPLDVIHEFLRIRLEQKPKQPSPLSVRQLMRELREGLRIACIHRERFAEHSSTAAACEGSSTTLFDKDVKEFDESLKSVFIVYLDYLQQWVLMVQHDSFHKNLVQNEWNFVKSIARKINNGTIIASRKFCSGFLGRSVCWILPMLKNTCEFLPENPATILPGKELEYNQEENN</sequence>
<dbReference type="GeneID" id="116417008"/>
<dbReference type="KEGG" id="nvi:116417008"/>
<dbReference type="OrthoDB" id="1043025at2759"/>
<reference evidence="3" key="1">
    <citation type="submission" date="2021-01" db="UniProtKB">
        <authorList>
            <consortium name="EnsemblMetazoa"/>
        </authorList>
    </citation>
    <scope>IDENTIFICATION</scope>
</reference>
<proteinExistence type="predicted"/>
<feature type="domain" description="Mitogen-activated protein kinase kinase kinase N-terminal" evidence="2">
    <location>
        <begin position="32"/>
        <end position="296"/>
    </location>
</feature>